<dbReference type="GO" id="GO:0003700">
    <property type="term" value="F:DNA-binding transcription factor activity"/>
    <property type="evidence" value="ECO:0007669"/>
    <property type="project" value="InterPro"/>
</dbReference>
<dbReference type="EMBL" id="PKQE01000002">
    <property type="protein sequence ID" value="PLC42972.1"/>
    <property type="molecule type" value="Genomic_DNA"/>
</dbReference>
<dbReference type="PROSITE" id="PS50931">
    <property type="entry name" value="HTH_LYSR"/>
    <property type="match status" value="1"/>
</dbReference>
<proteinExistence type="inferred from homology"/>
<dbReference type="Gene3D" id="3.40.190.10">
    <property type="entry name" value="Periplasmic binding protein-like II"/>
    <property type="match status" value="2"/>
</dbReference>
<evidence type="ECO:0000259" key="6">
    <source>
        <dbReference type="PROSITE" id="PS50931"/>
    </source>
</evidence>
<dbReference type="InterPro" id="IPR000847">
    <property type="entry name" value="LysR_HTH_N"/>
</dbReference>
<evidence type="ECO:0000256" key="3">
    <source>
        <dbReference type="ARBA" id="ARBA00023125"/>
    </source>
</evidence>
<organism evidence="7 8">
    <name type="scientific">Ralstonia pickettii</name>
    <name type="common">Burkholderia pickettii</name>
    <dbReference type="NCBI Taxonomy" id="329"/>
    <lineage>
        <taxon>Bacteria</taxon>
        <taxon>Pseudomonadati</taxon>
        <taxon>Pseudomonadota</taxon>
        <taxon>Betaproteobacteria</taxon>
        <taxon>Burkholderiales</taxon>
        <taxon>Burkholderiaceae</taxon>
        <taxon>Ralstonia</taxon>
    </lineage>
</organism>
<protein>
    <recommendedName>
        <fullName evidence="6">HTH lysR-type domain-containing protein</fullName>
    </recommendedName>
</protein>
<keyword evidence="3" id="KW-0238">DNA-binding</keyword>
<dbReference type="FunFam" id="1.10.10.10:FF:000001">
    <property type="entry name" value="LysR family transcriptional regulator"/>
    <property type="match status" value="1"/>
</dbReference>
<evidence type="ECO:0000313" key="7">
    <source>
        <dbReference type="EMBL" id="PLC42972.1"/>
    </source>
</evidence>
<dbReference type="OrthoDB" id="5292387at2"/>
<dbReference type="InterPro" id="IPR005119">
    <property type="entry name" value="LysR_subst-bd"/>
</dbReference>
<feature type="domain" description="HTH lysR-type" evidence="6">
    <location>
        <begin position="1"/>
        <end position="58"/>
    </location>
</feature>
<dbReference type="PANTHER" id="PTHR30346">
    <property type="entry name" value="TRANSCRIPTIONAL DUAL REGULATOR HCAR-RELATED"/>
    <property type="match status" value="1"/>
</dbReference>
<evidence type="ECO:0000313" key="8">
    <source>
        <dbReference type="Proteomes" id="UP000234456"/>
    </source>
</evidence>
<comment type="caution">
    <text evidence="7">The sequence shown here is derived from an EMBL/GenBank/DDBJ whole genome shotgun (WGS) entry which is preliminary data.</text>
</comment>
<keyword evidence="4" id="KW-0804">Transcription</keyword>
<dbReference type="SUPFAM" id="SSF46785">
    <property type="entry name" value="Winged helix' DNA-binding domain"/>
    <property type="match status" value="1"/>
</dbReference>
<dbReference type="InterPro" id="IPR036388">
    <property type="entry name" value="WH-like_DNA-bd_sf"/>
</dbReference>
<evidence type="ECO:0000256" key="2">
    <source>
        <dbReference type="ARBA" id="ARBA00023015"/>
    </source>
</evidence>
<dbReference type="PRINTS" id="PR00039">
    <property type="entry name" value="HTHLYSR"/>
</dbReference>
<dbReference type="SUPFAM" id="SSF53850">
    <property type="entry name" value="Periplasmic binding protein-like II"/>
    <property type="match status" value="1"/>
</dbReference>
<dbReference type="GO" id="GO:0032993">
    <property type="term" value="C:protein-DNA complex"/>
    <property type="evidence" value="ECO:0007669"/>
    <property type="project" value="TreeGrafter"/>
</dbReference>
<dbReference type="Gene3D" id="1.10.10.10">
    <property type="entry name" value="Winged helix-like DNA-binding domain superfamily/Winged helix DNA-binding domain"/>
    <property type="match status" value="1"/>
</dbReference>
<dbReference type="Proteomes" id="UP000234456">
    <property type="component" value="Unassembled WGS sequence"/>
</dbReference>
<gene>
    <name evidence="7" type="ORF">C0Q88_13740</name>
</gene>
<dbReference type="InterPro" id="IPR036390">
    <property type="entry name" value="WH_DNA-bd_sf"/>
</dbReference>
<name>A0A2N4TTC4_RALPI</name>
<evidence type="ECO:0000256" key="1">
    <source>
        <dbReference type="ARBA" id="ARBA00009437"/>
    </source>
</evidence>
<dbReference type="Pfam" id="PF00126">
    <property type="entry name" value="HTH_1"/>
    <property type="match status" value="1"/>
</dbReference>
<evidence type="ECO:0000256" key="4">
    <source>
        <dbReference type="ARBA" id="ARBA00023163"/>
    </source>
</evidence>
<evidence type="ECO:0000256" key="5">
    <source>
        <dbReference type="SAM" id="MobiDB-lite"/>
    </source>
</evidence>
<keyword evidence="2" id="KW-0805">Transcription regulation</keyword>
<accession>A0A2N4TTC4</accession>
<dbReference type="RefSeq" id="WP_102065995.1">
    <property type="nucleotide sequence ID" value="NZ_PKQE01000002.1"/>
</dbReference>
<dbReference type="AlphaFoldDB" id="A0A2N4TTC4"/>
<dbReference type="Pfam" id="PF03466">
    <property type="entry name" value="LysR_substrate"/>
    <property type="match status" value="1"/>
</dbReference>
<comment type="similarity">
    <text evidence="1">Belongs to the LysR transcriptional regulatory family.</text>
</comment>
<feature type="region of interest" description="Disordered" evidence="5">
    <location>
        <begin position="85"/>
        <end position="105"/>
    </location>
</feature>
<reference evidence="7 8" key="1">
    <citation type="submission" date="2017-12" db="EMBL/GenBank/DDBJ databases">
        <title>Draft genome sequence of Ralstonia pickettii 52.</title>
        <authorList>
            <person name="Zheng B."/>
        </authorList>
    </citation>
    <scope>NUCLEOTIDE SEQUENCE [LARGE SCALE GENOMIC DNA]</scope>
    <source>
        <strain evidence="7 8">52</strain>
    </source>
</reference>
<sequence>MDLRQLRYFVTVATTENIAQASERLHISASPLSRQIIRLEEALGVMLFERERKRLKLTEAGRRLLTEARALLQQADTLARRIVQPDTSQTEADAGPQAEAQSEPRTPLTFAYTQSSLMPGMPAALQRVVTALSTSAPGMRADMLVMAPERIVANVMRGVLHAGLIAGYAPVHDGLDQVSVAYERVTLVVSVNHWLARQNVVDAWQLDNVPIALDAALHDGLFGALTHWCGRHGATPGPLLITPDAAGASDLAASGIAVTLQVGQAHTALPPDLVRVQLAWDAPQIHTALVYPKVDCHPVVRAVVSALGGTHTESAPAPQSKLLSVPGLGVLTDKGTPVTPGPAHIEIPTTAPCGSTVLVDDHLGFMHSMLA</sequence>
<dbReference type="GO" id="GO:0003677">
    <property type="term" value="F:DNA binding"/>
    <property type="evidence" value="ECO:0007669"/>
    <property type="project" value="UniProtKB-KW"/>
</dbReference>
<dbReference type="PANTHER" id="PTHR30346:SF17">
    <property type="entry name" value="LYSR FAMILY TRANSCRIPTIONAL REGULATOR"/>
    <property type="match status" value="1"/>
</dbReference>